<dbReference type="Proteomes" id="UP000007752">
    <property type="component" value="Chromosome 7"/>
</dbReference>
<dbReference type="PANTHER" id="PTHR33377:SF74">
    <property type="entry name" value="OS07G0121000 PROTEIN"/>
    <property type="match status" value="1"/>
</dbReference>
<dbReference type="SMART" id="SM01157">
    <property type="entry name" value="DUF1719"/>
    <property type="match status" value="3"/>
</dbReference>
<reference evidence="3" key="2">
    <citation type="submission" date="2008-12" db="EMBL/GenBank/DDBJ databases">
        <title>Improved gene annotation of the rice (Oryza sativa) genomes.</title>
        <authorList>
            <person name="Wang J."/>
            <person name="Li R."/>
            <person name="Fan W."/>
            <person name="Huang Q."/>
            <person name="Zhang J."/>
            <person name="Zhou Y."/>
            <person name="Hu Y."/>
            <person name="Zi S."/>
            <person name="Li J."/>
            <person name="Ni P."/>
            <person name="Zheng H."/>
            <person name="Zhang Y."/>
            <person name="Zhao M."/>
            <person name="Hao Q."/>
            <person name="McDermott J."/>
            <person name="Samudrala R."/>
            <person name="Kristiansen K."/>
            <person name="Wong G.K.-S."/>
        </authorList>
    </citation>
    <scope>NUCLEOTIDE SEQUENCE</scope>
</reference>
<evidence type="ECO:0000256" key="2">
    <source>
        <dbReference type="SAM" id="MobiDB-lite"/>
    </source>
</evidence>
<feature type="region of interest" description="Disordered" evidence="2">
    <location>
        <begin position="1"/>
        <end position="45"/>
    </location>
</feature>
<feature type="compositionally biased region" description="Basic and acidic residues" evidence="2">
    <location>
        <begin position="7"/>
        <end position="18"/>
    </location>
</feature>
<protein>
    <submittedName>
        <fullName evidence="3">Uncharacterized protein</fullName>
    </submittedName>
</protein>
<reference evidence="3" key="1">
    <citation type="journal article" date="2005" name="PLoS Biol.">
        <title>The genomes of Oryza sativa: a history of duplications.</title>
        <authorList>
            <person name="Yu J."/>
            <person name="Wang J."/>
            <person name="Lin W."/>
            <person name="Li S."/>
            <person name="Li H."/>
            <person name="Zhou J."/>
            <person name="Ni P."/>
            <person name="Dong W."/>
            <person name="Hu S."/>
            <person name="Zeng C."/>
            <person name="Zhang J."/>
            <person name="Zhang Y."/>
            <person name="Li R."/>
            <person name="Xu Z."/>
            <person name="Li S."/>
            <person name="Li X."/>
            <person name="Zheng H."/>
            <person name="Cong L."/>
            <person name="Lin L."/>
            <person name="Yin J."/>
            <person name="Geng J."/>
            <person name="Li G."/>
            <person name="Shi J."/>
            <person name="Liu J."/>
            <person name="Lv H."/>
            <person name="Li J."/>
            <person name="Wang J."/>
            <person name="Deng Y."/>
            <person name="Ran L."/>
            <person name="Shi X."/>
            <person name="Wang X."/>
            <person name="Wu Q."/>
            <person name="Li C."/>
            <person name="Ren X."/>
            <person name="Wang J."/>
            <person name="Wang X."/>
            <person name="Li D."/>
            <person name="Liu D."/>
            <person name="Zhang X."/>
            <person name="Ji Z."/>
            <person name="Zhao W."/>
            <person name="Sun Y."/>
            <person name="Zhang Z."/>
            <person name="Bao J."/>
            <person name="Han Y."/>
            <person name="Dong L."/>
            <person name="Ji J."/>
            <person name="Chen P."/>
            <person name="Wu S."/>
            <person name="Liu J."/>
            <person name="Xiao Y."/>
            <person name="Bu D."/>
            <person name="Tan J."/>
            <person name="Yang L."/>
            <person name="Ye C."/>
            <person name="Zhang J."/>
            <person name="Xu J."/>
            <person name="Zhou Y."/>
            <person name="Yu Y."/>
            <person name="Zhang B."/>
            <person name="Zhuang S."/>
            <person name="Wei H."/>
            <person name="Liu B."/>
            <person name="Lei M."/>
            <person name="Yu H."/>
            <person name="Li Y."/>
            <person name="Xu H."/>
            <person name="Wei S."/>
            <person name="He X."/>
            <person name="Fang L."/>
            <person name="Zhang Z."/>
            <person name="Zhang Y."/>
            <person name="Huang X."/>
            <person name="Su Z."/>
            <person name="Tong W."/>
            <person name="Li J."/>
            <person name="Tong Z."/>
            <person name="Li S."/>
            <person name="Ye J."/>
            <person name="Wang L."/>
            <person name="Fang L."/>
            <person name="Lei T."/>
            <person name="Chen C."/>
            <person name="Chen H."/>
            <person name="Xu Z."/>
            <person name="Li H."/>
            <person name="Huang H."/>
            <person name="Zhang F."/>
            <person name="Xu H."/>
            <person name="Li N."/>
            <person name="Zhao C."/>
            <person name="Li S."/>
            <person name="Dong L."/>
            <person name="Huang Y."/>
            <person name="Li L."/>
            <person name="Xi Y."/>
            <person name="Qi Q."/>
            <person name="Li W."/>
            <person name="Zhang B."/>
            <person name="Hu W."/>
            <person name="Zhang Y."/>
            <person name="Tian X."/>
            <person name="Jiao Y."/>
            <person name="Liang X."/>
            <person name="Jin J."/>
            <person name="Gao L."/>
            <person name="Zheng W."/>
            <person name="Hao B."/>
            <person name="Liu S."/>
            <person name="Wang W."/>
            <person name="Yuan L."/>
            <person name="Cao M."/>
            <person name="McDermott J."/>
            <person name="Samudrala R."/>
            <person name="Wang J."/>
            <person name="Wong G.K."/>
            <person name="Yang H."/>
        </authorList>
    </citation>
    <scope>NUCLEOTIDE SEQUENCE [LARGE SCALE GENOMIC DNA]</scope>
</reference>
<dbReference type="Pfam" id="PF08224">
    <property type="entry name" value="DUF1719"/>
    <property type="match status" value="3"/>
</dbReference>
<gene>
    <name evidence="3" type="ORF">OsJ_22928</name>
</gene>
<name>B9FVA2_ORYSJ</name>
<evidence type="ECO:0000313" key="3">
    <source>
        <dbReference type="EMBL" id="EEE66489.1"/>
    </source>
</evidence>
<feature type="coiled-coil region" evidence="1">
    <location>
        <begin position="113"/>
        <end position="140"/>
    </location>
</feature>
<dbReference type="InterPro" id="IPR013181">
    <property type="entry name" value="DUF1719"/>
</dbReference>
<dbReference type="PANTHER" id="PTHR33377">
    <property type="entry name" value="OS10G0134700 PROTEIN-RELATED"/>
    <property type="match status" value="1"/>
</dbReference>
<organism evidence="3">
    <name type="scientific">Oryza sativa subsp. japonica</name>
    <name type="common">Rice</name>
    <dbReference type="NCBI Taxonomy" id="39947"/>
    <lineage>
        <taxon>Eukaryota</taxon>
        <taxon>Viridiplantae</taxon>
        <taxon>Streptophyta</taxon>
        <taxon>Embryophyta</taxon>
        <taxon>Tracheophyta</taxon>
        <taxon>Spermatophyta</taxon>
        <taxon>Magnoliopsida</taxon>
        <taxon>Liliopsida</taxon>
        <taxon>Poales</taxon>
        <taxon>Poaceae</taxon>
        <taxon>BOP clade</taxon>
        <taxon>Oryzoideae</taxon>
        <taxon>Oryzeae</taxon>
        <taxon>Oryzinae</taxon>
        <taxon>Oryza</taxon>
        <taxon>Oryza sativa</taxon>
    </lineage>
</organism>
<proteinExistence type="predicted"/>
<feature type="coiled-coil region" evidence="1">
    <location>
        <begin position="995"/>
        <end position="1074"/>
    </location>
</feature>
<sequence>MAGPDWPKMETAHGDGPMKTRHAGGGSRTGDVASSRSTDHGIGRKTEGLLKMEEIVGSAIVQETVNRIISGLIDRCERKSSARDHLERLEMAQIKLEFALETSNKWQITSGPLLRWQKKLKRATEECDDTLRKCRQHIQEEDEVEQQVRNSSFPRRIAHATKTLVSSIFHSNSDELGRSSVQRFEWFADGANDFLRSVEFGGTPRRYLFFDPLIGHLISGETLEYKSIQGNKQHWFWVRPNNSAERGIEAKLFFAFNDGSAPEDNFYIDIILQLSESTNIVGTTIKCLQLFTPYFESTAETVRKELIQLPTQDFSRVSHSHSYGWENIHSIATEWFRPNPLCCKHHGQKVCGSGNLHKVELTDISLEPIIEVSLLCQVSPPGFREQGTIVEGKSSLKEFPHLNVILVYTPHGSSEDLFPAVDSTVIEAVKATMNMRSTRRTIRGARKAKMLRRHDRRTHNHRHEVADFLSLWAVHAPVRLQGSLLDWIRKEKKVADAKEDAKKEQQGWGNQQNIMMSEVVASAVVGEAVSRVSTFFVDKHKRKLSEEDGLERLEMAHIRMEAALEMSGKWPPVTDASLLRWRKKLKCASEECSQVMNRCKRRAMEDDEMEQQIRRCSFPRRIAHETRSFFSSFSGDKNVDSLITTSTIQRFERFADGAGEFLRFLQFGSIGSINYMLVDPLTGPLLAGKALQFENPPGISGYYLAARPLRFAERGVVACVFLQYKNHERPEENFLLGILIRVTASTNVVGIMARCSEKLTSNFKPVTEAVRQELAQFHQRGFYCFPFVASTDPEYSRIHQSETHRARPNPACCEEEHEHHGRRRSSDMVEPLGAFPEPVIKLVVQRHVSATRHKRTSSSSSYSCSCGHANMGCSGPTLLQVTAVFAPHASPEELPSGAKSVAVVAIDGREEQAVRTNVGWREMEELLPNAVDRLCHEAAAHEVFWRSGHGVAYLCVEKMGTEMARSGRLISQLKMGEIVSYAVVHETVNKIISGLVDKYERKSSAEEQMERLEMAQIKLEIALETSNKWQITSGPLLRWQKKLKRAAEECDDTLRKCRQRVEEEEEVEQQVRNSSFPKRIAHATKSMISSIFHGNIDEPTVSSVRRFEWFAEGANDFLRSVEFGGTPHRYSFFDPLIGHLLAGETLEYKSVQGNKQHLFWIRPNNISERRVEAKLIFIYNDCSAPEDNFFLGMMLQLSESTNIVGTTIRCLQLFSPYFSSSTTEAVRKELTQLPTQDFSWVPRSRSVHWDSIHRVATEWFRPNPLCCKHGHKVCSSGYMDKIEFCDVSLEPVIEVYLESQIFQYSCNKQRADVQGKICSPRRPSYLKLGVFLLPHVSSTDLLPATESFAVEVINGEEQLYCHKNVTLEKLNRIMLPKAIDSFNQNAEVTAHQLLWKSKHEAAFFHVWNTRMNMSSILSTARKSTLLQQHDHLELESRADVISEFLKLWVDRAPVMMQFAAVDWIQALLGEAGDSKKLLMSM</sequence>
<evidence type="ECO:0000256" key="1">
    <source>
        <dbReference type="SAM" id="Coils"/>
    </source>
</evidence>
<keyword evidence="1" id="KW-0175">Coiled coil</keyword>
<dbReference type="EMBL" id="CM000144">
    <property type="protein sequence ID" value="EEE66489.1"/>
    <property type="molecule type" value="Genomic_DNA"/>
</dbReference>
<accession>B9FVA2</accession>